<sequence length="155" mass="16373">MRRRVAVLRGDGSVYGDVYLEQENESSPVVISGIILGLQPGPHGFHIHEFGDNSNGYSSVGPHFNPLHKSHGAPTDENRHMGDLGNVTANVEGTAKFKFTDSQVTLFGPHSVFARSIVIHEKKDDLGKGGYGSSTTTGNAGAGIAYGVIGIGSRI</sequence>
<evidence type="ECO:0000313" key="2">
    <source>
        <dbReference type="Proteomes" id="UP001140234"/>
    </source>
</evidence>
<dbReference type="EMBL" id="JANBUJ010000977">
    <property type="protein sequence ID" value="KAJ2769264.1"/>
    <property type="molecule type" value="Genomic_DNA"/>
</dbReference>
<keyword evidence="2" id="KW-1185">Reference proteome</keyword>
<accession>A0ACC1JXT8</accession>
<name>A0ACC1JXT8_9FUNG</name>
<keyword evidence="1" id="KW-0560">Oxidoreductase</keyword>
<proteinExistence type="predicted"/>
<protein>
    <submittedName>
        <fullName evidence="1">Superoxide dismutase [Cu-Zn]</fullName>
        <ecNumber evidence="1">1.15.1.1</ecNumber>
    </submittedName>
</protein>
<comment type="caution">
    <text evidence="1">The sequence shown here is derived from an EMBL/GenBank/DDBJ whole genome shotgun (WGS) entry which is preliminary data.</text>
</comment>
<dbReference type="Proteomes" id="UP001140234">
    <property type="component" value="Unassembled WGS sequence"/>
</dbReference>
<evidence type="ECO:0000313" key="1">
    <source>
        <dbReference type="EMBL" id="KAJ2769264.1"/>
    </source>
</evidence>
<organism evidence="1 2">
    <name type="scientific">Coemansia nantahalensis</name>
    <dbReference type="NCBI Taxonomy" id="2789366"/>
    <lineage>
        <taxon>Eukaryota</taxon>
        <taxon>Fungi</taxon>
        <taxon>Fungi incertae sedis</taxon>
        <taxon>Zoopagomycota</taxon>
        <taxon>Kickxellomycotina</taxon>
        <taxon>Kickxellomycetes</taxon>
        <taxon>Kickxellales</taxon>
        <taxon>Kickxellaceae</taxon>
        <taxon>Coemansia</taxon>
    </lineage>
</organism>
<dbReference type="EC" id="1.15.1.1" evidence="1"/>
<reference evidence="1" key="1">
    <citation type="submission" date="2022-07" db="EMBL/GenBank/DDBJ databases">
        <title>Phylogenomic reconstructions and comparative analyses of Kickxellomycotina fungi.</title>
        <authorList>
            <person name="Reynolds N.K."/>
            <person name="Stajich J.E."/>
            <person name="Barry K."/>
            <person name="Grigoriev I.V."/>
            <person name="Crous P."/>
            <person name="Smith M.E."/>
        </authorList>
    </citation>
    <scope>NUCLEOTIDE SEQUENCE</scope>
    <source>
        <strain evidence="1">CBS 109366</strain>
    </source>
</reference>
<gene>
    <name evidence="1" type="primary">SOD1_2</name>
    <name evidence="1" type="ORF">IWQ57_003180</name>
</gene>